<proteinExistence type="predicted"/>
<keyword evidence="2" id="KW-0812">Transmembrane</keyword>
<dbReference type="AlphaFoldDB" id="A0A4R5PEP9"/>
<evidence type="ECO:0000256" key="2">
    <source>
        <dbReference type="SAM" id="Phobius"/>
    </source>
</evidence>
<name>A0A4R5PEP9_9MYCO</name>
<evidence type="ECO:0000313" key="3">
    <source>
        <dbReference type="EMBL" id="TDH23147.1"/>
    </source>
</evidence>
<protein>
    <submittedName>
        <fullName evidence="3">Uncharacterized protein</fullName>
    </submittedName>
</protein>
<dbReference type="Proteomes" id="UP000295627">
    <property type="component" value="Unassembled WGS sequence"/>
</dbReference>
<keyword evidence="1" id="KW-0175">Coiled coil</keyword>
<keyword evidence="2" id="KW-1133">Transmembrane helix</keyword>
<accession>A0A4R5PEP9</accession>
<gene>
    <name evidence="3" type="ORF">EJ571_06720</name>
</gene>
<keyword evidence="2" id="KW-0472">Membrane</keyword>
<feature type="transmembrane region" description="Helical" evidence="2">
    <location>
        <begin position="73"/>
        <end position="93"/>
    </location>
</feature>
<reference evidence="3 4" key="1">
    <citation type="journal article" date="2019" name="Sci. Rep.">
        <title>Extended insight into the Mycobacterium chelonae-abscessus complex through whole genome sequencing of Mycobacterium salmoniphilum outbreak and Mycobacterium salmoniphilum-like strains.</title>
        <authorList>
            <person name="Behra P.R.K."/>
            <person name="Das S."/>
            <person name="Pettersson B.M.F."/>
            <person name="Shirreff L."/>
            <person name="DuCote T."/>
            <person name="Jacobsson K.G."/>
            <person name="Ennis D.G."/>
            <person name="Kirsebom L.A."/>
        </authorList>
    </citation>
    <scope>NUCLEOTIDE SEQUENCE [LARGE SCALE GENOMIC DNA]</scope>
    <source>
        <strain evidence="3 4">DSM 45524</strain>
    </source>
</reference>
<feature type="coiled-coil region" evidence="1">
    <location>
        <begin position="245"/>
        <end position="279"/>
    </location>
</feature>
<organism evidence="3 4">
    <name type="scientific">Mycobacteroides franklinii</name>
    <dbReference type="NCBI Taxonomy" id="948102"/>
    <lineage>
        <taxon>Bacteria</taxon>
        <taxon>Bacillati</taxon>
        <taxon>Actinomycetota</taxon>
        <taxon>Actinomycetes</taxon>
        <taxon>Mycobacteriales</taxon>
        <taxon>Mycobacteriaceae</taxon>
        <taxon>Mycobacteroides</taxon>
    </lineage>
</organism>
<dbReference type="EMBL" id="RXLR01000013">
    <property type="protein sequence ID" value="TDH23147.1"/>
    <property type="molecule type" value="Genomic_DNA"/>
</dbReference>
<feature type="transmembrane region" description="Helical" evidence="2">
    <location>
        <begin position="99"/>
        <end position="117"/>
    </location>
</feature>
<comment type="caution">
    <text evidence="3">The sequence shown here is derived from an EMBL/GenBank/DDBJ whole genome shotgun (WGS) entry which is preliminary data.</text>
</comment>
<dbReference type="RefSeq" id="WP_078335936.1">
    <property type="nucleotide sequence ID" value="NZ_MAFQ01000014.1"/>
</dbReference>
<evidence type="ECO:0000256" key="1">
    <source>
        <dbReference type="SAM" id="Coils"/>
    </source>
</evidence>
<sequence>MVGTITAISERIEAASLGRWPGPPHGYPRLNEAKLGRFSLGKARRALACGFVARQPQLQLVPMRHAPAGPVSLHELAVVAAAALGVCVVSAIVHSQAGFVAGVAVLFAGFFVLQTGIHRPVVRTVLNATGFRYDLGAIEYVPWVYGLPVAAASGRTFAAALPLPTPARRPNGAVGPDCAIVVVAEQICAELRQDQQYARDVGLVLGKTPVDTKEQMHQIAWAVADLIAHRQRVQAIAGEGDRDWINAVTEERQALIERVAALELRRQEMTEALEVMAEAAAELSDSAPAAPVVPDLSDLYANSLVHRQAANVIAGGAR</sequence>
<evidence type="ECO:0000313" key="4">
    <source>
        <dbReference type="Proteomes" id="UP000295627"/>
    </source>
</evidence>